<accession>A0A7J8JGL6</accession>
<evidence type="ECO:0000313" key="3">
    <source>
        <dbReference type="Proteomes" id="UP000593571"/>
    </source>
</evidence>
<organism evidence="2 3">
    <name type="scientific">Rousettus aegyptiacus</name>
    <name type="common">Egyptian fruit bat</name>
    <name type="synonym">Pteropus aegyptiacus</name>
    <dbReference type="NCBI Taxonomy" id="9407"/>
    <lineage>
        <taxon>Eukaryota</taxon>
        <taxon>Metazoa</taxon>
        <taxon>Chordata</taxon>
        <taxon>Craniata</taxon>
        <taxon>Vertebrata</taxon>
        <taxon>Euteleostomi</taxon>
        <taxon>Mammalia</taxon>
        <taxon>Eutheria</taxon>
        <taxon>Laurasiatheria</taxon>
        <taxon>Chiroptera</taxon>
        <taxon>Yinpterochiroptera</taxon>
        <taxon>Pteropodoidea</taxon>
        <taxon>Pteropodidae</taxon>
        <taxon>Rousettinae</taxon>
        <taxon>Rousettus</taxon>
    </lineage>
</organism>
<evidence type="ECO:0000313" key="2">
    <source>
        <dbReference type="EMBL" id="KAF6495671.1"/>
    </source>
</evidence>
<feature type="compositionally biased region" description="Basic residues" evidence="1">
    <location>
        <begin position="28"/>
        <end position="41"/>
    </location>
</feature>
<name>A0A7J8JGL6_ROUAE</name>
<comment type="caution">
    <text evidence="2">The sequence shown here is derived from an EMBL/GenBank/DDBJ whole genome shotgun (WGS) entry which is preliminary data.</text>
</comment>
<dbReference type="EMBL" id="JACASE010000002">
    <property type="protein sequence ID" value="KAF6495671.1"/>
    <property type="molecule type" value="Genomic_DNA"/>
</dbReference>
<proteinExistence type="predicted"/>
<dbReference type="Proteomes" id="UP000593571">
    <property type="component" value="Unassembled WGS sequence"/>
</dbReference>
<evidence type="ECO:0000256" key="1">
    <source>
        <dbReference type="SAM" id="MobiDB-lite"/>
    </source>
</evidence>
<reference evidence="2 3" key="1">
    <citation type="journal article" date="2020" name="Nature">
        <title>Six reference-quality genomes reveal evolution of bat adaptations.</title>
        <authorList>
            <person name="Jebb D."/>
            <person name="Huang Z."/>
            <person name="Pippel M."/>
            <person name="Hughes G.M."/>
            <person name="Lavrichenko K."/>
            <person name="Devanna P."/>
            <person name="Winkler S."/>
            <person name="Jermiin L.S."/>
            <person name="Skirmuntt E.C."/>
            <person name="Katzourakis A."/>
            <person name="Burkitt-Gray L."/>
            <person name="Ray D.A."/>
            <person name="Sullivan K.A.M."/>
            <person name="Roscito J.G."/>
            <person name="Kirilenko B.M."/>
            <person name="Davalos L.M."/>
            <person name="Corthals A.P."/>
            <person name="Power M.L."/>
            <person name="Jones G."/>
            <person name="Ransome R.D."/>
            <person name="Dechmann D.K.N."/>
            <person name="Locatelli A.G."/>
            <person name="Puechmaille S.J."/>
            <person name="Fedrigo O."/>
            <person name="Jarvis E.D."/>
            <person name="Hiller M."/>
            <person name="Vernes S.C."/>
            <person name="Myers E.W."/>
            <person name="Teeling E.C."/>
        </authorList>
    </citation>
    <scope>NUCLEOTIDE SEQUENCE [LARGE SCALE GENOMIC DNA]</scope>
    <source>
        <strain evidence="2">MRouAeg1</strain>
        <tissue evidence="2">Muscle</tissue>
    </source>
</reference>
<dbReference type="AlphaFoldDB" id="A0A7J8JGL6"/>
<feature type="compositionally biased region" description="Low complexity" evidence="1">
    <location>
        <begin position="83"/>
        <end position="97"/>
    </location>
</feature>
<feature type="region of interest" description="Disordered" evidence="1">
    <location>
        <begin position="1"/>
        <end position="107"/>
    </location>
</feature>
<protein>
    <submittedName>
        <fullName evidence="2">Uncharacterized protein</fullName>
    </submittedName>
</protein>
<gene>
    <name evidence="2" type="ORF">HJG63_010078</name>
</gene>
<keyword evidence="3" id="KW-1185">Reference proteome</keyword>
<sequence length="167" mass="17380">MRFSRKLGRLASLPPVSQGRQSAGDTRGHRRGGWRLPRARRGPWTGRPRPEPGAGLAAGGGGASPAGPTRRAWAQGAEPGLQTEATTGTGPTTVLSTRGHGLGGSTSRARRAALVTGPRGFFSAEQAFASVTAHEDASGCGCAEPRTRHGRAAIRKKIRRGCGPRWA</sequence>
<feature type="compositionally biased region" description="Low complexity" evidence="1">
    <location>
        <begin position="42"/>
        <end position="55"/>
    </location>
</feature>